<gene>
    <name evidence="2" type="ORF">Rmf_38290</name>
</gene>
<reference evidence="2 3" key="1">
    <citation type="journal article" date="2016" name="Microbes Environ.">
        <title>Phylogenetically diverse aerobic anoxygenic phototrophic bacteria isolated from epilithic biofilms in Tama river, Japan.</title>
        <authorList>
            <person name="Hirose S."/>
            <person name="Matsuura K."/>
            <person name="Haruta S."/>
        </authorList>
    </citation>
    <scope>NUCLEOTIDE SEQUENCE [LARGE SCALE GENOMIC DNA]</scope>
    <source>
        <strain evidence="2 3">S08</strain>
    </source>
</reference>
<keyword evidence="3" id="KW-1185">Reference proteome</keyword>
<dbReference type="EMBL" id="AP025637">
    <property type="protein sequence ID" value="BDG73900.1"/>
    <property type="molecule type" value="Genomic_DNA"/>
</dbReference>
<dbReference type="Gene3D" id="3.40.190.10">
    <property type="entry name" value="Periplasmic binding protein-like II"/>
    <property type="match status" value="2"/>
</dbReference>
<organism evidence="2 3">
    <name type="scientific">Roseomonas fluvialis</name>
    <dbReference type="NCBI Taxonomy" id="1750527"/>
    <lineage>
        <taxon>Bacteria</taxon>
        <taxon>Pseudomonadati</taxon>
        <taxon>Pseudomonadota</taxon>
        <taxon>Alphaproteobacteria</taxon>
        <taxon>Acetobacterales</taxon>
        <taxon>Roseomonadaceae</taxon>
        <taxon>Roseomonas</taxon>
    </lineage>
</organism>
<evidence type="ECO:0000313" key="2">
    <source>
        <dbReference type="EMBL" id="BDG73900.1"/>
    </source>
</evidence>
<sequence length="273" mass="28181">MQRNPIARRALLATAGFSWVGGARAVEPILIGGTGTATGLMRHLAAAHAARTGDALRIVPSLGSTGGLRALAAGRLDIAVTLREPGPEHAALRARMFGRTPIVLATHRATPPVMLTAAQAGRLLAGEDRAWPDGAPVRLVLRPPAEREWWVLRDGPPELARAADGGARRSGALVANTAQDNAHALGAIEGSLGMISLGQIFSEGLDLRVVGLDGLVPSLGSLRAGTWPYGVVVHIVAQAAPRPDARAFLGFLASRDAAAIAEGFGYDPAVQAA</sequence>
<feature type="domain" description="PBP" evidence="1">
    <location>
        <begin position="22"/>
        <end position="255"/>
    </location>
</feature>
<dbReference type="RefSeq" id="WP_244408114.1">
    <property type="nucleotide sequence ID" value="NZ_AP025637.1"/>
</dbReference>
<dbReference type="InterPro" id="IPR024370">
    <property type="entry name" value="PBP_domain"/>
</dbReference>
<dbReference type="Pfam" id="PF12849">
    <property type="entry name" value="PBP_like_2"/>
    <property type="match status" value="1"/>
</dbReference>
<name>A0ABN6P5H0_9PROT</name>
<dbReference type="SUPFAM" id="SSF53850">
    <property type="entry name" value="Periplasmic binding protein-like II"/>
    <property type="match status" value="1"/>
</dbReference>
<evidence type="ECO:0000313" key="3">
    <source>
        <dbReference type="Proteomes" id="UP000831327"/>
    </source>
</evidence>
<evidence type="ECO:0000259" key="1">
    <source>
        <dbReference type="Pfam" id="PF12849"/>
    </source>
</evidence>
<protein>
    <recommendedName>
        <fullName evidence="1">PBP domain-containing protein</fullName>
    </recommendedName>
</protein>
<dbReference type="Proteomes" id="UP000831327">
    <property type="component" value="Chromosome"/>
</dbReference>
<proteinExistence type="predicted"/>
<accession>A0ABN6P5H0</accession>